<dbReference type="EnsemblMetazoa" id="SSS_2195s_mrna">
    <property type="protein sequence ID" value="KAF7494115.1"/>
    <property type="gene ID" value="SSS_2195"/>
</dbReference>
<evidence type="ECO:0000313" key="4">
    <source>
        <dbReference type="Proteomes" id="UP000070412"/>
    </source>
</evidence>
<evidence type="ECO:0008006" key="5">
    <source>
        <dbReference type="Google" id="ProtNLM"/>
    </source>
</evidence>
<feature type="transmembrane region" description="Helical" evidence="1">
    <location>
        <begin position="315"/>
        <end position="337"/>
    </location>
</feature>
<reference evidence="3" key="3">
    <citation type="submission" date="2022-06" db="UniProtKB">
        <authorList>
            <consortium name="EnsemblMetazoa"/>
        </authorList>
    </citation>
    <scope>IDENTIFICATION</scope>
</reference>
<keyword evidence="1" id="KW-0472">Membrane</keyword>
<feature type="transmembrane region" description="Helical" evidence="1">
    <location>
        <begin position="95"/>
        <end position="114"/>
    </location>
</feature>
<proteinExistence type="predicted"/>
<feature type="transmembrane region" description="Helical" evidence="1">
    <location>
        <begin position="289"/>
        <end position="309"/>
    </location>
</feature>
<sequence length="444" mass="53861">MDLFDFLPYRIKKIDQIFHYYLKFVRFYFVRWKFSIDDYLRRESIYTTSDLLFTLFCCLRAWIAIAIIMIHIVWPENEWIISRNSLSKIVPIKGLDALLLYSILIILYVEKAWFSTFRMIRYYQFISFRHMAKIFDEREYNKVNRKNLLRSFIYGGYVSGAIYRTFTVYLFFWALYVLVRMIEQYQNDQLRMMTIVSTILLGTLIFQHFVYIAGLCFTVFFCFLFTCDLLVCKFRQLKEIVCVESIKKLIKTKRNLFLFDDIDCFHRNFRSKYSEIFQQIADYNNDYQLFFLMSEMLSKVTIVVVVLFYSEQDEMTIYSYIITTTLTSVFLMTTIIYSRISYFDSYNLIVYRKMSNWSARLPLSLWKRKSFKNWKRFRAKSKTFITNFLKSHHFNQALTQNRIGFTCGNLFYIDKNRYAELLLMNIGFVLLFYKKSILNQSIIQ</sequence>
<reference evidence="2" key="2">
    <citation type="submission" date="2020-01" db="EMBL/GenBank/DDBJ databases">
        <authorList>
            <person name="Korhonen P.K.K."/>
            <person name="Guangxu M.G."/>
            <person name="Wang T.W."/>
            <person name="Stroehlein A.J.S."/>
            <person name="Young N.D."/>
            <person name="Ang C.-S.A."/>
            <person name="Fernando D.W.F."/>
            <person name="Lu H.L."/>
            <person name="Taylor S.T."/>
            <person name="Ehtesham M.E.M."/>
            <person name="Najaraj S.H.N."/>
            <person name="Harsha G.H.G."/>
            <person name="Madugundu A.M."/>
            <person name="Renuse S.R."/>
            <person name="Holt D.H."/>
            <person name="Pandey A.P."/>
            <person name="Papenfuss A.P."/>
            <person name="Gasser R.B.G."/>
            <person name="Fischer K.F."/>
        </authorList>
    </citation>
    <scope>NUCLEOTIDE SEQUENCE</scope>
    <source>
        <strain evidence="2">SSS_KF_BRIS2020</strain>
    </source>
</reference>
<feature type="transmembrane region" description="Helical" evidence="1">
    <location>
        <begin position="152"/>
        <end position="178"/>
    </location>
</feature>
<feature type="transmembrane region" description="Helical" evidence="1">
    <location>
        <begin position="51"/>
        <end position="74"/>
    </location>
</feature>
<dbReference type="Proteomes" id="UP000070412">
    <property type="component" value="Unassembled WGS sequence"/>
</dbReference>
<keyword evidence="1" id="KW-1133">Transmembrane helix</keyword>
<dbReference type="OrthoDB" id="10499433at2759"/>
<evidence type="ECO:0000313" key="2">
    <source>
        <dbReference type="EMBL" id="KAF7494115.1"/>
    </source>
</evidence>
<keyword evidence="1" id="KW-0812">Transmembrane</keyword>
<name>A0A834VFV0_SARSC</name>
<protein>
    <recommendedName>
        <fullName evidence="5">Gustatory receptor</fullName>
    </recommendedName>
</protein>
<dbReference type="AlphaFoldDB" id="A0A834VFV0"/>
<gene>
    <name evidence="2" type="ORF">SSS_2195</name>
</gene>
<evidence type="ECO:0000313" key="3">
    <source>
        <dbReference type="EnsemblMetazoa" id="KAF7494115.1"/>
    </source>
</evidence>
<evidence type="ECO:0000256" key="1">
    <source>
        <dbReference type="SAM" id="Phobius"/>
    </source>
</evidence>
<organism evidence="2">
    <name type="scientific">Sarcoptes scabiei</name>
    <name type="common">Itch mite</name>
    <name type="synonym">Acarus scabiei</name>
    <dbReference type="NCBI Taxonomy" id="52283"/>
    <lineage>
        <taxon>Eukaryota</taxon>
        <taxon>Metazoa</taxon>
        <taxon>Ecdysozoa</taxon>
        <taxon>Arthropoda</taxon>
        <taxon>Chelicerata</taxon>
        <taxon>Arachnida</taxon>
        <taxon>Acari</taxon>
        <taxon>Acariformes</taxon>
        <taxon>Sarcoptiformes</taxon>
        <taxon>Astigmata</taxon>
        <taxon>Psoroptidia</taxon>
        <taxon>Sarcoptoidea</taxon>
        <taxon>Sarcoptidae</taxon>
        <taxon>Sarcoptinae</taxon>
        <taxon>Sarcoptes</taxon>
    </lineage>
</organism>
<accession>A0A834VFV0</accession>
<keyword evidence="4" id="KW-1185">Reference proteome</keyword>
<reference evidence="4" key="1">
    <citation type="journal article" date="2020" name="PLoS Negl. Trop. Dis.">
        <title>High-quality nuclear genome for Sarcoptes scabiei-A critical resource for a neglected parasite.</title>
        <authorList>
            <person name="Korhonen P.K."/>
            <person name="Gasser R.B."/>
            <person name="Ma G."/>
            <person name="Wang T."/>
            <person name="Stroehlein A.J."/>
            <person name="Young N.D."/>
            <person name="Ang C.S."/>
            <person name="Fernando D.D."/>
            <person name="Lu H.C."/>
            <person name="Taylor S."/>
            <person name="Reynolds S.L."/>
            <person name="Mofiz E."/>
            <person name="Najaraj S.H."/>
            <person name="Gowda H."/>
            <person name="Madugundu A."/>
            <person name="Renuse S."/>
            <person name="Holt D."/>
            <person name="Pandey A."/>
            <person name="Papenfuss A.T."/>
            <person name="Fischer K."/>
        </authorList>
    </citation>
    <scope>NUCLEOTIDE SEQUENCE [LARGE SCALE GENOMIC DNA]</scope>
</reference>
<dbReference type="EMBL" id="WVUK01000054">
    <property type="protein sequence ID" value="KAF7494115.1"/>
    <property type="molecule type" value="Genomic_DNA"/>
</dbReference>